<dbReference type="EMBL" id="SNXW01000003">
    <property type="protein sequence ID" value="TDP84831.1"/>
    <property type="molecule type" value="Genomic_DNA"/>
</dbReference>
<evidence type="ECO:0000259" key="6">
    <source>
        <dbReference type="Pfam" id="PF04357"/>
    </source>
</evidence>
<feature type="compositionally biased region" description="Low complexity" evidence="5">
    <location>
        <begin position="462"/>
        <end position="486"/>
    </location>
</feature>
<keyword evidence="2" id="KW-0812">Transmembrane</keyword>
<dbReference type="Pfam" id="PF04357">
    <property type="entry name" value="TamB"/>
    <property type="match status" value="1"/>
</dbReference>
<name>A0A4R6RES3_9BURK</name>
<proteinExistence type="predicted"/>
<dbReference type="InterPro" id="IPR007452">
    <property type="entry name" value="TamB_C"/>
</dbReference>
<gene>
    <name evidence="7" type="ORF">EV672_103405</name>
</gene>
<feature type="domain" description="Translocation and assembly module TamB C-terminal" evidence="6">
    <location>
        <begin position="1154"/>
        <end position="1511"/>
    </location>
</feature>
<dbReference type="GO" id="GO:0097347">
    <property type="term" value="C:TAM protein secretion complex"/>
    <property type="evidence" value="ECO:0007669"/>
    <property type="project" value="TreeGrafter"/>
</dbReference>
<feature type="region of interest" description="Disordered" evidence="5">
    <location>
        <begin position="804"/>
        <end position="875"/>
    </location>
</feature>
<evidence type="ECO:0000313" key="8">
    <source>
        <dbReference type="Proteomes" id="UP000294593"/>
    </source>
</evidence>
<reference evidence="7 8" key="1">
    <citation type="submission" date="2019-03" db="EMBL/GenBank/DDBJ databases">
        <title>Genomic Encyclopedia of Type Strains, Phase IV (KMG-IV): sequencing the most valuable type-strain genomes for metagenomic binning, comparative biology and taxonomic classification.</title>
        <authorList>
            <person name="Goeker M."/>
        </authorList>
    </citation>
    <scope>NUCLEOTIDE SEQUENCE [LARGE SCALE GENOMIC DNA]</scope>
    <source>
        <strain evidence="7 8">DSM 11901</strain>
    </source>
</reference>
<organism evidence="7 8">
    <name type="scientific">Aquabacterium commune</name>
    <dbReference type="NCBI Taxonomy" id="70586"/>
    <lineage>
        <taxon>Bacteria</taxon>
        <taxon>Pseudomonadati</taxon>
        <taxon>Pseudomonadota</taxon>
        <taxon>Betaproteobacteria</taxon>
        <taxon>Burkholderiales</taxon>
        <taxon>Aquabacterium</taxon>
    </lineage>
</organism>
<evidence type="ECO:0000256" key="1">
    <source>
        <dbReference type="ARBA" id="ARBA00004167"/>
    </source>
</evidence>
<feature type="compositionally biased region" description="Low complexity" evidence="5">
    <location>
        <begin position="1249"/>
        <end position="1263"/>
    </location>
</feature>
<evidence type="ECO:0000256" key="2">
    <source>
        <dbReference type="ARBA" id="ARBA00022692"/>
    </source>
</evidence>
<feature type="region of interest" description="Disordered" evidence="5">
    <location>
        <begin position="1230"/>
        <end position="1269"/>
    </location>
</feature>
<dbReference type="Proteomes" id="UP000294593">
    <property type="component" value="Unassembled WGS sequence"/>
</dbReference>
<evidence type="ECO:0000256" key="3">
    <source>
        <dbReference type="ARBA" id="ARBA00022989"/>
    </source>
</evidence>
<dbReference type="GO" id="GO:0009306">
    <property type="term" value="P:protein secretion"/>
    <property type="evidence" value="ECO:0007669"/>
    <property type="project" value="InterPro"/>
</dbReference>
<evidence type="ECO:0000256" key="5">
    <source>
        <dbReference type="SAM" id="MobiDB-lite"/>
    </source>
</evidence>
<dbReference type="PANTHER" id="PTHR36985:SF1">
    <property type="entry name" value="TRANSLOCATION AND ASSEMBLY MODULE SUBUNIT TAMB"/>
    <property type="match status" value="1"/>
</dbReference>
<evidence type="ECO:0000313" key="7">
    <source>
        <dbReference type="EMBL" id="TDP84831.1"/>
    </source>
</evidence>
<comment type="caution">
    <text evidence="7">The sequence shown here is derived from an EMBL/GenBank/DDBJ whole genome shotgun (WGS) entry which is preliminary data.</text>
</comment>
<dbReference type="OrthoDB" id="5288149at2"/>
<keyword evidence="8" id="KW-1185">Reference proteome</keyword>
<feature type="compositionally biased region" description="Low complexity" evidence="5">
    <location>
        <begin position="851"/>
        <end position="862"/>
    </location>
</feature>
<keyword evidence="3" id="KW-1133">Transmembrane helix</keyword>
<accession>A0A4R6RES3</accession>
<sequence>MSVSARLLRALLLLPLMAVLAVGALWALAHGEAFSGWLVRQLPGVTVTQARGALLGDFSADRIDVALPRGGRLWLVAPRWQGLRLVLDPSARVGLGVRADAVSAQRLDLSWVSDPASPPATAPDSLRLPLSVGIPTVRVGEARSDLWGAPLQQLQLSLQLRDDVHQVQLQSLHWSGWRLGPQGASLRLGTSAPLAVQLSAVAVAQPEPTSEPMSEPMSERAAGQAAVGADRGGAVPVAALPGELHLQAQGSVSDLRVQGQARWAASGGEQPQLDLEARLQPFAAWPLAQARVAARALDLSALQPGQDGLDQAGAPQAWPRTRLDGTLTLAPQGARGLALDIDLRNAGATAWGQGGVPLLGMKGRFLAPEGQRVAQGAPVKAPAGSDSDAAWTAALQRASADLRLTLPTLAGRAPATVTLQGEWGAREVVRLTLDGVQPQALHVAAPPLLLQGELRLRPQWDAASTSTSTSTSTSPAPSGQATPASPGLQRVQIDAHLDGTLGPEHAQRAQAASWPAIRQPVALDLDGEWRPQLWSVRTLRLRTGQASDAKPGSEASLRDARLRWLGPNAWQAQGELAVARFDPQVWLPWPQGMDRRNSLSAQGRFDIDQRGHGQADLSLLPSTLAGLPLRGALHWRASEAAALQLQADLDVAGNQVQAQGQGTAQQPLNGAWQVQVAAGQLQALSPLAPLLGLRQLQGAVQADARWQGGWPPRDSHGTLNARELRLTRSDGTAVSLASAVGDWHWGGAGAGAGGTLASMPLHLQATLQGLRTGGLQIDQAQATLSGSLSAHQFRLAGDGRVLSSPGVASGGGSGMPGHLVLSLDGGWQGGQPGGQPALGETSVWRGRLQQASVTASASSSTPTPTPTPTPSTLPAGVPQWFQVQPTDITWQQGPGVHRLVVQPTRVQLMGAELTVERLRWQGSAPVATSAATSATTPSNDTQLDLLLRLAPLNLPQWLARWQPQAGWGGDLTVGGQLRALRQPGRPWEIDAELARQAGDVTLSEPTVEGQTAQRLGLREARASLSVRNGLWTLQQTLDGRVLGRLSGRQTVQAHDPMALPQAGAALSGEVDMQVASLRPLATWAPAGWRLNGQLQARAQIGGTLGVPRWSGWVQGEQLAISQSLLGVHLSEGQLRIDLDGERARLTRFVASGGPQGGRVLADGEATLGASPQLKLHVQAERFAALQRIDRRIVLSGDTQATVSADSLQVRGRVQIDEGLIDIGHASAPTLGDDVTVRRRPGTPPDDGDAASSDGGSGTNNASSKANSNVQRKVDADIALDLGQQLRLKGHGLDGLLVGQLQVSTPSNKPSIKGVVKLSQGTFAAYGQKLRIERSTITFTGLIDNPRLDILAMRPQLPTADESDVRVGVRITGTALDPRIRLYSEPSLSETEQLSWLVLGRAPTGLGGADIGLLQSAAVALLSGDSREGLTDKVIGLLGLDNLSVRQSEGTVRDTVVNVGKQVSRHWYVGYERNLNATGGNWQLIYALAQRFKLRAQAGADNAVDLIWQWRWD</sequence>
<dbReference type="GO" id="GO:0005886">
    <property type="term" value="C:plasma membrane"/>
    <property type="evidence" value="ECO:0007669"/>
    <property type="project" value="InterPro"/>
</dbReference>
<keyword evidence="4" id="KW-0472">Membrane</keyword>
<dbReference type="RefSeq" id="WP_133608111.1">
    <property type="nucleotide sequence ID" value="NZ_SNXW01000003.1"/>
</dbReference>
<feature type="region of interest" description="Disordered" evidence="5">
    <location>
        <begin position="461"/>
        <end position="486"/>
    </location>
</feature>
<dbReference type="PANTHER" id="PTHR36985">
    <property type="entry name" value="TRANSLOCATION AND ASSEMBLY MODULE SUBUNIT TAMB"/>
    <property type="match status" value="1"/>
</dbReference>
<evidence type="ECO:0000256" key="4">
    <source>
        <dbReference type="ARBA" id="ARBA00023136"/>
    </source>
</evidence>
<protein>
    <submittedName>
        <fullName evidence="7">Translocation and assembly module TamB</fullName>
    </submittedName>
</protein>
<comment type="subcellular location">
    <subcellularLocation>
        <location evidence="1">Membrane</location>
        <topology evidence="1">Single-pass membrane protein</topology>
    </subcellularLocation>
</comment>